<protein>
    <recommendedName>
        <fullName evidence="4 6">dTDP-4-dehydrorhamnose reductase</fullName>
        <ecNumber evidence="3 6">1.1.1.133</ecNumber>
    </recommendedName>
</protein>
<keyword evidence="6" id="KW-0560">Oxidoreductase</keyword>
<evidence type="ECO:0000256" key="5">
    <source>
        <dbReference type="ARBA" id="ARBA00048200"/>
    </source>
</evidence>
<dbReference type="Gene3D" id="3.90.25.10">
    <property type="entry name" value="UDP-galactose 4-epimerase, domain 1"/>
    <property type="match status" value="1"/>
</dbReference>
<dbReference type="InterPro" id="IPR029903">
    <property type="entry name" value="RmlD-like-bd"/>
</dbReference>
<comment type="similarity">
    <text evidence="2 6">Belongs to the dTDP-4-dehydrorhamnose reductase family.</text>
</comment>
<gene>
    <name evidence="8" type="ORF">COV74_02270</name>
</gene>
<dbReference type="InterPro" id="IPR005913">
    <property type="entry name" value="dTDP_dehydrorham_reduct"/>
</dbReference>
<evidence type="ECO:0000313" key="9">
    <source>
        <dbReference type="Proteomes" id="UP000230859"/>
    </source>
</evidence>
<dbReference type="UniPathway" id="UPA00124"/>
<sequence>MKKTLPSKERILITGLNALTGWHLYQTASRAHNVIGTYRKKHPLLKGRAFHRIDLDNQDEVSAFISRIKPTVIIHARSICDLDVCEETPWLAEKINIEGTKKIIQAARALPQLKKFVFMSTDHVFDGTAGRYHELSPPKPKHVFGRTKREAEKMVSSSALPHLIIRPGLVLGDSLQGTIGPQDFLLSRLKKGKPTTLFTDEWRTPIPAAVLAEKVLELALSKATGIFHVAGSRVQNRYEIGRQLAEEHALPKRFIIPRRRAEDAWAHIRPEHLTLISLK</sequence>
<evidence type="ECO:0000259" key="7">
    <source>
        <dbReference type="Pfam" id="PF04321"/>
    </source>
</evidence>
<dbReference type="AlphaFoldDB" id="A0A2H0LRC1"/>
<organism evidence="8 9">
    <name type="scientific">Candidatus Abzuiibacterium crystallinum</name>
    <dbReference type="NCBI Taxonomy" id="1974748"/>
    <lineage>
        <taxon>Bacteria</taxon>
        <taxon>Pseudomonadati</taxon>
        <taxon>Candidatus Omnitrophota</taxon>
        <taxon>Candidatus Abzuiibacterium</taxon>
    </lineage>
</organism>
<keyword evidence="6" id="KW-0521">NADP</keyword>
<feature type="domain" description="RmlD-like substrate binding" evidence="7">
    <location>
        <begin position="10"/>
        <end position="272"/>
    </location>
</feature>
<dbReference type="GO" id="GO:0008831">
    <property type="term" value="F:dTDP-4-dehydrorhamnose reductase activity"/>
    <property type="evidence" value="ECO:0007669"/>
    <property type="project" value="UniProtKB-EC"/>
</dbReference>
<evidence type="ECO:0000313" key="8">
    <source>
        <dbReference type="EMBL" id="PIQ86990.1"/>
    </source>
</evidence>
<dbReference type="Pfam" id="PF04321">
    <property type="entry name" value="RmlD_sub_bind"/>
    <property type="match status" value="1"/>
</dbReference>
<dbReference type="SUPFAM" id="SSF51735">
    <property type="entry name" value="NAD(P)-binding Rossmann-fold domains"/>
    <property type="match status" value="1"/>
</dbReference>
<reference evidence="8 9" key="1">
    <citation type="submission" date="2017-09" db="EMBL/GenBank/DDBJ databases">
        <title>Depth-based differentiation of microbial function through sediment-hosted aquifers and enrichment of novel symbionts in the deep terrestrial subsurface.</title>
        <authorList>
            <person name="Probst A.J."/>
            <person name="Ladd B."/>
            <person name="Jarett J.K."/>
            <person name="Geller-Mcgrath D.E."/>
            <person name="Sieber C.M."/>
            <person name="Emerson J.B."/>
            <person name="Anantharaman K."/>
            <person name="Thomas B.C."/>
            <person name="Malmstrom R."/>
            <person name="Stieglmeier M."/>
            <person name="Klingl A."/>
            <person name="Woyke T."/>
            <person name="Ryan C.M."/>
            <person name="Banfield J.F."/>
        </authorList>
    </citation>
    <scope>NUCLEOTIDE SEQUENCE [LARGE SCALE GENOMIC DNA]</scope>
    <source>
        <strain evidence="8">CG11_big_fil_rev_8_21_14_0_20_45_26</strain>
    </source>
</reference>
<dbReference type="GO" id="GO:0019305">
    <property type="term" value="P:dTDP-rhamnose biosynthetic process"/>
    <property type="evidence" value="ECO:0007669"/>
    <property type="project" value="UniProtKB-UniPathway"/>
</dbReference>
<dbReference type="PANTHER" id="PTHR10491">
    <property type="entry name" value="DTDP-4-DEHYDRORHAMNOSE REDUCTASE"/>
    <property type="match status" value="1"/>
</dbReference>
<dbReference type="InterPro" id="IPR036291">
    <property type="entry name" value="NAD(P)-bd_dom_sf"/>
</dbReference>
<evidence type="ECO:0000256" key="1">
    <source>
        <dbReference type="ARBA" id="ARBA00004781"/>
    </source>
</evidence>
<evidence type="ECO:0000256" key="4">
    <source>
        <dbReference type="ARBA" id="ARBA00017099"/>
    </source>
</evidence>
<dbReference type="EC" id="1.1.1.133" evidence="3 6"/>
<dbReference type="Proteomes" id="UP000230859">
    <property type="component" value="Unassembled WGS sequence"/>
</dbReference>
<name>A0A2H0LRC1_9BACT</name>
<comment type="pathway">
    <text evidence="1 6">Carbohydrate biosynthesis; dTDP-L-rhamnose biosynthesis.</text>
</comment>
<evidence type="ECO:0000256" key="6">
    <source>
        <dbReference type="RuleBase" id="RU364082"/>
    </source>
</evidence>
<dbReference type="PANTHER" id="PTHR10491:SF4">
    <property type="entry name" value="METHIONINE ADENOSYLTRANSFERASE 2 SUBUNIT BETA"/>
    <property type="match status" value="1"/>
</dbReference>
<comment type="caution">
    <text evidence="8">The sequence shown here is derived from an EMBL/GenBank/DDBJ whole genome shotgun (WGS) entry which is preliminary data.</text>
</comment>
<accession>A0A2H0LRC1</accession>
<proteinExistence type="inferred from homology"/>
<dbReference type="GO" id="GO:0005829">
    <property type="term" value="C:cytosol"/>
    <property type="evidence" value="ECO:0007669"/>
    <property type="project" value="TreeGrafter"/>
</dbReference>
<dbReference type="EMBL" id="PCVY01000022">
    <property type="protein sequence ID" value="PIQ86990.1"/>
    <property type="molecule type" value="Genomic_DNA"/>
</dbReference>
<dbReference type="Gene3D" id="3.40.50.720">
    <property type="entry name" value="NAD(P)-binding Rossmann-like Domain"/>
    <property type="match status" value="1"/>
</dbReference>
<comment type="catalytic activity">
    <reaction evidence="5">
        <text>dTDP-beta-L-rhamnose + NADP(+) = dTDP-4-dehydro-beta-L-rhamnose + NADPH + H(+)</text>
        <dbReference type="Rhea" id="RHEA:21796"/>
        <dbReference type="ChEBI" id="CHEBI:15378"/>
        <dbReference type="ChEBI" id="CHEBI:57510"/>
        <dbReference type="ChEBI" id="CHEBI:57783"/>
        <dbReference type="ChEBI" id="CHEBI:58349"/>
        <dbReference type="ChEBI" id="CHEBI:62830"/>
        <dbReference type="EC" id="1.1.1.133"/>
    </reaction>
</comment>
<evidence type="ECO:0000256" key="3">
    <source>
        <dbReference type="ARBA" id="ARBA00012929"/>
    </source>
</evidence>
<evidence type="ECO:0000256" key="2">
    <source>
        <dbReference type="ARBA" id="ARBA00010944"/>
    </source>
</evidence>
<comment type="function">
    <text evidence="6">Catalyzes the reduction of dTDP-6-deoxy-L-lyxo-4-hexulose to yield dTDP-L-rhamnose.</text>
</comment>